<evidence type="ECO:0000313" key="2">
    <source>
        <dbReference type="EMBL" id="KAK4499535.1"/>
    </source>
</evidence>
<feature type="transmembrane region" description="Helical" evidence="1">
    <location>
        <begin position="35"/>
        <end position="57"/>
    </location>
</feature>
<keyword evidence="1" id="KW-0472">Membrane</keyword>
<keyword evidence="3" id="KW-1185">Reference proteome</keyword>
<dbReference type="Proteomes" id="UP001305779">
    <property type="component" value="Unassembled WGS sequence"/>
</dbReference>
<keyword evidence="1" id="KW-0812">Transmembrane</keyword>
<name>A0ABR0EDF8_ZASCE</name>
<keyword evidence="1" id="KW-1133">Transmembrane helix</keyword>
<evidence type="ECO:0000313" key="3">
    <source>
        <dbReference type="Proteomes" id="UP001305779"/>
    </source>
</evidence>
<evidence type="ECO:0000256" key="1">
    <source>
        <dbReference type="SAM" id="Phobius"/>
    </source>
</evidence>
<comment type="caution">
    <text evidence="2">The sequence shown here is derived from an EMBL/GenBank/DDBJ whole genome shotgun (WGS) entry which is preliminary data.</text>
</comment>
<protein>
    <submittedName>
        <fullName evidence="2">Uncharacterized protein</fullName>
    </submittedName>
</protein>
<dbReference type="EMBL" id="JAXOVC010000007">
    <property type="protein sequence ID" value="KAK4499535.1"/>
    <property type="molecule type" value="Genomic_DNA"/>
</dbReference>
<organism evidence="2 3">
    <name type="scientific">Zasmidium cellare</name>
    <name type="common">Wine cellar mold</name>
    <name type="synonym">Racodium cellare</name>
    <dbReference type="NCBI Taxonomy" id="395010"/>
    <lineage>
        <taxon>Eukaryota</taxon>
        <taxon>Fungi</taxon>
        <taxon>Dikarya</taxon>
        <taxon>Ascomycota</taxon>
        <taxon>Pezizomycotina</taxon>
        <taxon>Dothideomycetes</taxon>
        <taxon>Dothideomycetidae</taxon>
        <taxon>Mycosphaerellales</taxon>
        <taxon>Mycosphaerellaceae</taxon>
        <taxon>Zasmidium</taxon>
    </lineage>
</organism>
<reference evidence="2 3" key="1">
    <citation type="journal article" date="2023" name="G3 (Bethesda)">
        <title>A chromosome-level genome assembly of Zasmidium syzygii isolated from banana leaves.</title>
        <authorList>
            <person name="van Westerhoven A.C."/>
            <person name="Mehrabi R."/>
            <person name="Talebi R."/>
            <person name="Steentjes M.B.F."/>
            <person name="Corcolon B."/>
            <person name="Chong P.A."/>
            <person name="Kema G.H.J."/>
            <person name="Seidl M.F."/>
        </authorList>
    </citation>
    <scope>NUCLEOTIDE SEQUENCE [LARGE SCALE GENOMIC DNA]</scope>
    <source>
        <strain evidence="2 3">P124</strain>
    </source>
</reference>
<accession>A0ABR0EDF8</accession>
<feature type="transmembrane region" description="Helical" evidence="1">
    <location>
        <begin position="77"/>
        <end position="97"/>
    </location>
</feature>
<proteinExistence type="predicted"/>
<gene>
    <name evidence="2" type="ORF">PRZ48_010051</name>
</gene>
<sequence length="136" mass="14765">MPNDTPPLIQTIADTLIDLKALAVADDRSLTSPQLITKFLATVLAMVAVFTAFYHVVVGVYNLAQYVLSPNRGAGRLPGLVVLAALLFVAFAIFWAIMVRARVGLTWTGVAEERVRQRIDEEHGRDSGLAGQSKES</sequence>